<feature type="region of interest" description="Disordered" evidence="1">
    <location>
        <begin position="209"/>
        <end position="230"/>
    </location>
</feature>
<evidence type="ECO:0000313" key="4">
    <source>
        <dbReference type="Proteomes" id="UP000290057"/>
    </source>
</evidence>
<accession>A0A3T1CIN0</accession>
<dbReference type="EMBL" id="AP019389">
    <property type="protein sequence ID" value="BBI20800.1"/>
    <property type="molecule type" value="Genomic_DNA"/>
</dbReference>
<dbReference type="Proteomes" id="UP000290057">
    <property type="component" value="Chromosome"/>
</dbReference>
<dbReference type="AlphaFoldDB" id="A0A3T1CIN0"/>
<evidence type="ECO:0000313" key="3">
    <source>
        <dbReference type="EMBL" id="BBI20800.1"/>
    </source>
</evidence>
<proteinExistence type="predicted"/>
<protein>
    <submittedName>
        <fullName evidence="3">Uncharacterized protein</fullName>
    </submittedName>
</protein>
<keyword evidence="2" id="KW-0732">Signal</keyword>
<feature type="signal peptide" evidence="2">
    <location>
        <begin position="1"/>
        <end position="18"/>
    </location>
</feature>
<dbReference type="PROSITE" id="PS51257">
    <property type="entry name" value="PROKAR_LIPOPROTEIN"/>
    <property type="match status" value="1"/>
</dbReference>
<gene>
    <name evidence="3" type="ORF">EKJ_16470</name>
</gene>
<keyword evidence="4" id="KW-1185">Reference proteome</keyword>
<reference evidence="3 4" key="1">
    <citation type="submission" date="2019-01" db="EMBL/GenBank/DDBJ databases">
        <title>Complete genome sequence of Erythrobacter flavus KJ5.</title>
        <authorList>
            <person name="Kanesaki Y."/>
            <person name="Brotosudarmo T."/>
            <person name="Moriuchi R."/>
            <person name="Awai K."/>
        </authorList>
    </citation>
    <scope>NUCLEOTIDE SEQUENCE [LARGE SCALE GENOMIC DNA]</scope>
    <source>
        <strain evidence="3 4">KJ5</strain>
    </source>
</reference>
<feature type="compositionally biased region" description="Basic and acidic residues" evidence="1">
    <location>
        <begin position="219"/>
        <end position="230"/>
    </location>
</feature>
<organism evidence="3 4">
    <name type="scientific">Qipengyuania flava</name>
    <dbReference type="NCBI Taxonomy" id="192812"/>
    <lineage>
        <taxon>Bacteria</taxon>
        <taxon>Pseudomonadati</taxon>
        <taxon>Pseudomonadota</taxon>
        <taxon>Alphaproteobacteria</taxon>
        <taxon>Sphingomonadales</taxon>
        <taxon>Erythrobacteraceae</taxon>
        <taxon>Qipengyuania</taxon>
    </lineage>
</organism>
<name>A0A3T1CIN0_9SPHN</name>
<evidence type="ECO:0000256" key="2">
    <source>
        <dbReference type="SAM" id="SignalP"/>
    </source>
</evidence>
<dbReference type="RefSeq" id="WP_130586523.1">
    <property type="nucleotide sequence ID" value="NZ_AP019389.1"/>
</dbReference>
<feature type="chain" id="PRO_5019055976" evidence="2">
    <location>
        <begin position="19"/>
        <end position="230"/>
    </location>
</feature>
<evidence type="ECO:0000256" key="1">
    <source>
        <dbReference type="SAM" id="MobiDB-lite"/>
    </source>
</evidence>
<sequence length="230" mass="24187">MAARLTLLALLCPMLASCGQSEPEPAPSPTPTVATPRTLVGANLDLSTLGARIEGPQGDEVETVLSADNRQVGTLVSYVACPAGLESCNPAELPADTTYTYVHRITLAESGAAETTEVPETATEAPPTLFRTTRKATGFNQAIGFSTDEAADALGDPDAISIVNDNGALIWRVVRGTGWQPGKTVTLWWQSTTPPQGPARAFAFEIDGAQIEASGPFPPEDKPVERATQR</sequence>